<feature type="region of interest" description="Disordered" evidence="1">
    <location>
        <begin position="40"/>
        <end position="63"/>
    </location>
</feature>
<organism evidence="2">
    <name type="scientific">uncultured Desulfovibrio sp</name>
    <dbReference type="NCBI Taxonomy" id="167968"/>
    <lineage>
        <taxon>Bacteria</taxon>
        <taxon>Pseudomonadati</taxon>
        <taxon>Thermodesulfobacteriota</taxon>
        <taxon>Desulfovibrionia</taxon>
        <taxon>Desulfovibrionales</taxon>
        <taxon>Desulfovibrionaceae</taxon>
        <taxon>Desulfovibrio</taxon>
        <taxon>environmental samples</taxon>
    </lineage>
</organism>
<evidence type="ECO:0000256" key="1">
    <source>
        <dbReference type="SAM" id="MobiDB-lite"/>
    </source>
</evidence>
<dbReference type="RefSeq" id="WP_296936538.1">
    <property type="nucleotide sequence ID" value="NZ_LT598928.1"/>
</dbReference>
<accession>A0A212K721</accession>
<gene>
    <name evidence="2" type="ORF">KM92DES2_12335</name>
</gene>
<name>A0A212K721_9BACT</name>
<dbReference type="AlphaFoldDB" id="A0A212K721"/>
<evidence type="ECO:0000313" key="2">
    <source>
        <dbReference type="EMBL" id="SBW07442.1"/>
    </source>
</evidence>
<dbReference type="Pfam" id="PF10122">
    <property type="entry name" value="Zn_ribbon_Com"/>
    <property type="match status" value="1"/>
</dbReference>
<dbReference type="InterPro" id="IPR019294">
    <property type="entry name" value="Translation_reg_Com"/>
</dbReference>
<reference evidence="2" key="1">
    <citation type="submission" date="2016-04" db="EMBL/GenBank/DDBJ databases">
        <authorList>
            <person name="Evans L.H."/>
            <person name="Alamgir A."/>
            <person name="Owens N."/>
            <person name="Weber N.D."/>
            <person name="Virtaneva K."/>
            <person name="Barbian K."/>
            <person name="Babar A."/>
            <person name="Rosenke K."/>
        </authorList>
    </citation>
    <scope>NUCLEOTIDE SEQUENCE</scope>
    <source>
        <strain evidence="2">92-2</strain>
    </source>
</reference>
<protein>
    <submittedName>
        <fullName evidence="2">Mu-like prophage FluMu protein com (Modular protein)</fullName>
    </submittedName>
</protein>
<proteinExistence type="predicted"/>
<dbReference type="EMBL" id="FLUP01000001">
    <property type="protein sequence ID" value="SBW07442.1"/>
    <property type="molecule type" value="Genomic_DNA"/>
</dbReference>
<sequence>MREKAQIRCGHCNKLLAKGSARDLEIKCPRCGTLNHVRGVTPGSEPCDGQNGANNVDSEKEGL</sequence>